<name>A0AAE1YTM7_9LAMI</name>
<sequence length="930" mass="105970">MADAAVSMVLNRLGPMIEKKVREEVELLLNADTEAENLSEKLKKIHQVLADAEQKGVGDPKVKSWLKKLQDIAYEIDDVLDEWELETIGQKLGFANSHGSSSDNPWGIKVRSFLQSVCLYFKRTIQRRSVALSMREVNEKLDSIAQDNENEFKFIPNVERVYKDFKPDLSTSFVEVSRIHGRDDDKETLMSRLLSESSGRGDDNGVQIISIVGTGGMGKTTLAQLLFSDDRVKSQFKLMIWVCVSDPFDEVKIAKAILEVIDKDSSSLSQPQTLLQSIVKSISGQKFLLVLDDVWEEDESKWEPLKVCLKSSGTLGSRILVTTRKERVARIMGSSYMHPLKPLSDSYCWSVLSQIAFQYRKEADREMLKETGVKIAKKCKGLPLAAKTIGGLLCSKDSLQEWQNVLKSEMWELEKVRKDLFPYLMLSYNELHPTVKRCFSYCAVFPKDMHLNVNQLIRIWMAQGFLLSGGSTEIEMEVVGRQYFDDLAMRSFFQDFEKDEKQSNRIIWCKMHDIVHDFAQALTKNECLIVGSMDGGAQTESTQNARHLNILRANGTKNAASFAIWPMEKLRSCFCSTNEIAPNLISHLKRVRSLSLCACRLEDIPKEIGNLIHIRYLDLSFNPIKDLPETICDLYYLQTLGIENCDSLSGLPPQGIHKLINLRHLLNFGTSSSDFRFPEGFEKLTNLRTLEEFCTQTRGNKLGCLKDMNLLGGTLCIRIHNDLDELEAEKANLKHKEFIQELTLDLGLAQTEIIEALQPHQNLQILVFKGLHLPKWIITLTNLRRLTLNGALLKNPGMGDCWSPLGKLPLLENLRITRWEMKHVGHDFLGINKSTPLASSDGLVFPKLERLTFDNCTRWEEWEDISEEQENSNIISILPRLQQLQLFRCPALKALPYRLLHKASSLERLDILDCENLKESLQSKDRPRLD</sequence>
<dbReference type="PANTHER" id="PTHR36766:SF45">
    <property type="entry name" value="NB-ARC DOMAIN-CONTAINING PROTEIN"/>
    <property type="match status" value="1"/>
</dbReference>
<dbReference type="Gene3D" id="1.20.5.4130">
    <property type="match status" value="1"/>
</dbReference>
<evidence type="ECO:0000313" key="12">
    <source>
        <dbReference type="Proteomes" id="UP001293254"/>
    </source>
</evidence>
<keyword evidence="3" id="KW-0677">Repeat</keyword>
<feature type="domain" description="Disease resistance N-terminal" evidence="8">
    <location>
        <begin position="5"/>
        <end position="96"/>
    </location>
</feature>
<dbReference type="Pfam" id="PF23559">
    <property type="entry name" value="WHD_DRP"/>
    <property type="match status" value="1"/>
</dbReference>
<dbReference type="InterPro" id="IPR001611">
    <property type="entry name" value="Leu-rich_rpt"/>
</dbReference>
<dbReference type="Pfam" id="PF00931">
    <property type="entry name" value="NB-ARC"/>
    <property type="match status" value="1"/>
</dbReference>
<dbReference type="SUPFAM" id="SSF52540">
    <property type="entry name" value="P-loop containing nucleoside triphosphate hydrolases"/>
    <property type="match status" value="1"/>
</dbReference>
<dbReference type="SUPFAM" id="SSF52058">
    <property type="entry name" value="L domain-like"/>
    <property type="match status" value="1"/>
</dbReference>
<keyword evidence="4" id="KW-0547">Nucleotide-binding</keyword>
<dbReference type="PANTHER" id="PTHR36766">
    <property type="entry name" value="PLANT BROAD-SPECTRUM MILDEW RESISTANCE PROTEIN RPW8"/>
    <property type="match status" value="1"/>
</dbReference>
<dbReference type="Proteomes" id="UP001293254">
    <property type="component" value="Unassembled WGS sequence"/>
</dbReference>
<dbReference type="Pfam" id="PF23598">
    <property type="entry name" value="LRR_14"/>
    <property type="match status" value="1"/>
</dbReference>
<dbReference type="PRINTS" id="PR00364">
    <property type="entry name" value="DISEASERSIST"/>
</dbReference>
<dbReference type="Gene3D" id="3.40.50.300">
    <property type="entry name" value="P-loop containing nucleotide triphosphate hydrolases"/>
    <property type="match status" value="1"/>
</dbReference>
<evidence type="ECO:0000256" key="3">
    <source>
        <dbReference type="ARBA" id="ARBA00022737"/>
    </source>
</evidence>
<reference evidence="11" key="1">
    <citation type="submission" date="2020-06" db="EMBL/GenBank/DDBJ databases">
        <authorList>
            <person name="Li T."/>
            <person name="Hu X."/>
            <person name="Zhang T."/>
            <person name="Song X."/>
            <person name="Zhang H."/>
            <person name="Dai N."/>
            <person name="Sheng W."/>
            <person name="Hou X."/>
            <person name="Wei L."/>
        </authorList>
    </citation>
    <scope>NUCLEOTIDE SEQUENCE</scope>
    <source>
        <strain evidence="11">3651</strain>
        <tissue evidence="11">Leaf</tissue>
    </source>
</reference>
<accession>A0AAE1YTM7</accession>
<feature type="domain" description="Disease resistance R13L4/SHOC-2-like LRR" evidence="10">
    <location>
        <begin position="570"/>
        <end position="859"/>
    </location>
</feature>
<protein>
    <submittedName>
        <fullName evidence="11">Disease resistance protein RGA3</fullName>
    </submittedName>
</protein>
<feature type="domain" description="NB-ARC" evidence="7">
    <location>
        <begin position="203"/>
        <end position="360"/>
    </location>
</feature>
<dbReference type="FunFam" id="3.40.50.300:FF:001091">
    <property type="entry name" value="Probable disease resistance protein At1g61300"/>
    <property type="match status" value="1"/>
</dbReference>
<dbReference type="FunFam" id="1.10.10.10:FF:000322">
    <property type="entry name" value="Probable disease resistance protein At1g63360"/>
    <property type="match status" value="1"/>
</dbReference>
<dbReference type="CDD" id="cd14798">
    <property type="entry name" value="RX-CC_like"/>
    <property type="match status" value="1"/>
</dbReference>
<dbReference type="InterPro" id="IPR002182">
    <property type="entry name" value="NB-ARC"/>
</dbReference>
<dbReference type="InterPro" id="IPR041118">
    <property type="entry name" value="Rx_N"/>
</dbReference>
<dbReference type="Gene3D" id="1.10.8.430">
    <property type="entry name" value="Helical domain of apoptotic protease-activating factors"/>
    <property type="match status" value="1"/>
</dbReference>
<keyword evidence="6" id="KW-0067">ATP-binding</keyword>
<dbReference type="AlphaFoldDB" id="A0AAE1YTM7"/>
<keyword evidence="2" id="KW-0433">Leucine-rich repeat</keyword>
<evidence type="ECO:0000259" key="9">
    <source>
        <dbReference type="Pfam" id="PF23559"/>
    </source>
</evidence>
<dbReference type="GO" id="GO:0051607">
    <property type="term" value="P:defense response to virus"/>
    <property type="evidence" value="ECO:0007669"/>
    <property type="project" value="UniProtKB-ARBA"/>
</dbReference>
<dbReference type="InterPro" id="IPR027417">
    <property type="entry name" value="P-loop_NTPase"/>
</dbReference>
<dbReference type="GO" id="GO:0043531">
    <property type="term" value="F:ADP binding"/>
    <property type="evidence" value="ECO:0007669"/>
    <property type="project" value="InterPro"/>
</dbReference>
<comment type="caution">
    <text evidence="11">The sequence shown here is derived from an EMBL/GenBank/DDBJ whole genome shotgun (WGS) entry which is preliminary data.</text>
</comment>
<keyword evidence="5" id="KW-0611">Plant defense</keyword>
<dbReference type="InterPro" id="IPR042197">
    <property type="entry name" value="Apaf_helical"/>
</dbReference>
<dbReference type="EMBL" id="JACGWO010000002">
    <property type="protein sequence ID" value="KAK4435986.1"/>
    <property type="molecule type" value="Genomic_DNA"/>
</dbReference>
<gene>
    <name evidence="11" type="ORF">Salat_0762300</name>
</gene>
<evidence type="ECO:0000256" key="1">
    <source>
        <dbReference type="ARBA" id="ARBA00008894"/>
    </source>
</evidence>
<dbReference type="GO" id="GO:0005524">
    <property type="term" value="F:ATP binding"/>
    <property type="evidence" value="ECO:0007669"/>
    <property type="project" value="UniProtKB-KW"/>
</dbReference>
<evidence type="ECO:0000256" key="2">
    <source>
        <dbReference type="ARBA" id="ARBA00022614"/>
    </source>
</evidence>
<dbReference type="InterPro" id="IPR055414">
    <property type="entry name" value="LRR_R13L4/SHOC2-like"/>
</dbReference>
<dbReference type="InterPro" id="IPR036388">
    <property type="entry name" value="WH-like_DNA-bd_sf"/>
</dbReference>
<comment type="similarity">
    <text evidence="1">Belongs to the disease resistance NB-LRR family.</text>
</comment>
<evidence type="ECO:0000313" key="11">
    <source>
        <dbReference type="EMBL" id="KAK4435986.1"/>
    </source>
</evidence>
<dbReference type="Pfam" id="PF18052">
    <property type="entry name" value="Rx_N"/>
    <property type="match status" value="1"/>
</dbReference>
<evidence type="ECO:0000256" key="4">
    <source>
        <dbReference type="ARBA" id="ARBA00022741"/>
    </source>
</evidence>
<feature type="domain" description="Disease resistance protein winged helix" evidence="9">
    <location>
        <begin position="444"/>
        <end position="519"/>
    </location>
</feature>
<dbReference type="Gene3D" id="1.10.10.10">
    <property type="entry name" value="Winged helix-like DNA-binding domain superfamily/Winged helix DNA-binding domain"/>
    <property type="match status" value="1"/>
</dbReference>
<evidence type="ECO:0000259" key="10">
    <source>
        <dbReference type="Pfam" id="PF23598"/>
    </source>
</evidence>
<dbReference type="PROSITE" id="PS51450">
    <property type="entry name" value="LRR"/>
    <property type="match status" value="1"/>
</dbReference>
<reference evidence="11" key="2">
    <citation type="journal article" date="2024" name="Plant">
        <title>Genomic evolution and insights into agronomic trait innovations of Sesamum species.</title>
        <authorList>
            <person name="Miao H."/>
            <person name="Wang L."/>
            <person name="Qu L."/>
            <person name="Liu H."/>
            <person name="Sun Y."/>
            <person name="Le M."/>
            <person name="Wang Q."/>
            <person name="Wei S."/>
            <person name="Zheng Y."/>
            <person name="Lin W."/>
            <person name="Duan Y."/>
            <person name="Cao H."/>
            <person name="Xiong S."/>
            <person name="Wang X."/>
            <person name="Wei L."/>
            <person name="Li C."/>
            <person name="Ma Q."/>
            <person name="Ju M."/>
            <person name="Zhao R."/>
            <person name="Li G."/>
            <person name="Mu C."/>
            <person name="Tian Q."/>
            <person name="Mei H."/>
            <person name="Zhang T."/>
            <person name="Gao T."/>
            <person name="Zhang H."/>
        </authorList>
    </citation>
    <scope>NUCLEOTIDE SEQUENCE</scope>
    <source>
        <strain evidence="11">3651</strain>
    </source>
</reference>
<dbReference type="InterPro" id="IPR032675">
    <property type="entry name" value="LRR_dom_sf"/>
</dbReference>
<proteinExistence type="inferred from homology"/>
<evidence type="ECO:0000259" key="8">
    <source>
        <dbReference type="Pfam" id="PF18052"/>
    </source>
</evidence>
<evidence type="ECO:0000256" key="6">
    <source>
        <dbReference type="ARBA" id="ARBA00022840"/>
    </source>
</evidence>
<evidence type="ECO:0000256" key="5">
    <source>
        <dbReference type="ARBA" id="ARBA00022821"/>
    </source>
</evidence>
<dbReference type="Gene3D" id="3.80.10.10">
    <property type="entry name" value="Ribonuclease Inhibitor"/>
    <property type="match status" value="1"/>
</dbReference>
<dbReference type="InterPro" id="IPR058922">
    <property type="entry name" value="WHD_DRP"/>
</dbReference>
<dbReference type="InterPro" id="IPR038005">
    <property type="entry name" value="RX-like_CC"/>
</dbReference>
<keyword evidence="12" id="KW-1185">Reference proteome</keyword>
<evidence type="ECO:0000259" key="7">
    <source>
        <dbReference type="Pfam" id="PF00931"/>
    </source>
</evidence>
<organism evidence="11 12">
    <name type="scientific">Sesamum alatum</name>
    <dbReference type="NCBI Taxonomy" id="300844"/>
    <lineage>
        <taxon>Eukaryota</taxon>
        <taxon>Viridiplantae</taxon>
        <taxon>Streptophyta</taxon>
        <taxon>Embryophyta</taxon>
        <taxon>Tracheophyta</taxon>
        <taxon>Spermatophyta</taxon>
        <taxon>Magnoliopsida</taxon>
        <taxon>eudicotyledons</taxon>
        <taxon>Gunneridae</taxon>
        <taxon>Pentapetalae</taxon>
        <taxon>asterids</taxon>
        <taxon>lamiids</taxon>
        <taxon>Lamiales</taxon>
        <taxon>Pedaliaceae</taxon>
        <taxon>Sesamum</taxon>
    </lineage>
</organism>